<dbReference type="OrthoDB" id="9811483at2"/>
<feature type="region of interest" description="Disordered" evidence="5">
    <location>
        <begin position="462"/>
        <end position="484"/>
    </location>
</feature>
<evidence type="ECO:0000256" key="2">
    <source>
        <dbReference type="ARBA" id="ARBA00022692"/>
    </source>
</evidence>
<comment type="caution">
    <text evidence="8">The sequence shown here is derived from an EMBL/GenBank/DDBJ whole genome shotgun (WGS) entry which is preliminary data.</text>
</comment>
<feature type="transmembrane region" description="Helical" evidence="6">
    <location>
        <begin position="576"/>
        <end position="597"/>
    </location>
</feature>
<organism evidence="8 9">
    <name type="scientific">Murinocardiopsis flavida</name>
    <dbReference type="NCBI Taxonomy" id="645275"/>
    <lineage>
        <taxon>Bacteria</taxon>
        <taxon>Bacillati</taxon>
        <taxon>Actinomycetota</taxon>
        <taxon>Actinomycetes</taxon>
        <taxon>Streptosporangiales</taxon>
        <taxon>Nocardiopsidaceae</taxon>
        <taxon>Murinocardiopsis</taxon>
    </lineage>
</organism>
<dbReference type="InterPro" id="IPR017501">
    <property type="entry name" value="Phage_infect_YhgE_C"/>
</dbReference>
<dbReference type="RefSeq" id="WP_106583566.1">
    <property type="nucleotide sequence ID" value="NZ_PYGA01000009.1"/>
</dbReference>
<comment type="subcellular location">
    <subcellularLocation>
        <location evidence="1">Membrane</location>
        <topology evidence="1">Multi-pass membrane protein</topology>
    </subcellularLocation>
</comment>
<keyword evidence="9" id="KW-1185">Reference proteome</keyword>
<keyword evidence="2 6" id="KW-0812">Transmembrane</keyword>
<feature type="region of interest" description="Disordered" evidence="5">
    <location>
        <begin position="213"/>
        <end position="249"/>
    </location>
</feature>
<proteinExistence type="predicted"/>
<dbReference type="Pfam" id="PF12698">
    <property type="entry name" value="ABC2_membrane_3"/>
    <property type="match status" value="2"/>
</dbReference>
<dbReference type="NCBIfam" id="TIGR03057">
    <property type="entry name" value="xxxLxxG_by_4"/>
    <property type="match status" value="1"/>
</dbReference>
<evidence type="ECO:0000256" key="5">
    <source>
        <dbReference type="SAM" id="MobiDB-lite"/>
    </source>
</evidence>
<dbReference type="InterPro" id="IPR051328">
    <property type="entry name" value="T7SS_ABC-Transporter"/>
</dbReference>
<dbReference type="Gene3D" id="3.40.1710.10">
    <property type="entry name" value="abc type-2 transporter like domain"/>
    <property type="match status" value="1"/>
</dbReference>
<sequence>MKIPRIRILPTARVGLLSALSYLRAPLPCAALAALALIPLLYSGLYLWSFWDPFGRMDRLPVALVNEDRPARADGETLHAGDDLVRELHEDGRLDWRDTDADDAAEGVADGRYYVALTIPEDFSANLASPSGAAEKPVPAMLEAQFNDANSYIVRELLGSAFKDVRTAAGRTAGSDYFDKMFLGFNDIHGQTEKAADGAHDLADGADDAKAGAHRLDTGLGGAKEGSSELRGGLKESYSGSKSLATGATKASKQVSDAVEKLDPIADDAIPTLRDDAPDIESGATAIADAADVLSDALDKLPEDSSAAAEHAGGVRDRIDDHLKRNPGLETEDPTLYKILTDARGTADEAARLNDFVQDNRDQIGTVGTKAAKVEKLAGAVAKEAPDAADDLEGAQKKVHDLNDGLKDLAKGNRELRDGLKTAYSGSKDLDDGIGDLHDGSGKLDDGLGTLKKGSHDLSDGLDDGLDQIPTYDADQRSTSRGMMSDPVRLADDVANPAPNYGTGFAPFFLPLSLWVGAMVTFMVLPTLSGRALAGAAPSWRVTLAGWLLPAVIGAAQVAAMLTALSFGLGLDAQRWAGLIGLLVLTAAAFTSVVHWLNAQFGAAGRVIALVLLMLQLTSSGGTYPLETSPPFFQAIGPYLPMHWVVMALRHLISGGQTAVVWQAAGVLGCYLVGSLLLTWVAVARKRTWTMGALHPSLTL</sequence>
<evidence type="ECO:0000313" key="8">
    <source>
        <dbReference type="EMBL" id="PSK97179.1"/>
    </source>
</evidence>
<dbReference type="PANTHER" id="PTHR43077:SF5">
    <property type="entry name" value="PHAGE INFECTION PROTEIN"/>
    <property type="match status" value="1"/>
</dbReference>
<feature type="transmembrane region" description="Helical" evidence="6">
    <location>
        <begin position="30"/>
        <end position="51"/>
    </location>
</feature>
<dbReference type="GO" id="GO:0140359">
    <property type="term" value="F:ABC-type transporter activity"/>
    <property type="evidence" value="ECO:0007669"/>
    <property type="project" value="InterPro"/>
</dbReference>
<dbReference type="InterPro" id="IPR023908">
    <property type="entry name" value="xxxLxxG_rpt"/>
</dbReference>
<evidence type="ECO:0000256" key="3">
    <source>
        <dbReference type="ARBA" id="ARBA00022989"/>
    </source>
</evidence>
<gene>
    <name evidence="8" type="ORF">CLV63_109183</name>
</gene>
<dbReference type="AlphaFoldDB" id="A0A2P8DJ35"/>
<name>A0A2P8DJ35_9ACTN</name>
<evidence type="ECO:0000256" key="1">
    <source>
        <dbReference type="ARBA" id="ARBA00004141"/>
    </source>
</evidence>
<feature type="transmembrane region" description="Helical" evidence="6">
    <location>
        <begin position="659"/>
        <end position="683"/>
    </location>
</feature>
<evidence type="ECO:0000256" key="6">
    <source>
        <dbReference type="SAM" id="Phobius"/>
    </source>
</evidence>
<dbReference type="EMBL" id="PYGA01000009">
    <property type="protein sequence ID" value="PSK97179.1"/>
    <property type="molecule type" value="Genomic_DNA"/>
</dbReference>
<evidence type="ECO:0000313" key="9">
    <source>
        <dbReference type="Proteomes" id="UP000240542"/>
    </source>
</evidence>
<dbReference type="GO" id="GO:0016020">
    <property type="term" value="C:membrane"/>
    <property type="evidence" value="ECO:0007669"/>
    <property type="project" value="UniProtKB-SubCell"/>
</dbReference>
<accession>A0A2P8DJ35</accession>
<feature type="region of interest" description="Disordered" evidence="5">
    <location>
        <begin position="304"/>
        <end position="330"/>
    </location>
</feature>
<evidence type="ECO:0000259" key="7">
    <source>
        <dbReference type="Pfam" id="PF12698"/>
    </source>
</evidence>
<feature type="transmembrane region" description="Helical" evidence="6">
    <location>
        <begin position="505"/>
        <end position="525"/>
    </location>
</feature>
<dbReference type="InterPro" id="IPR013525">
    <property type="entry name" value="ABC2_TM"/>
</dbReference>
<feature type="transmembrane region" description="Helical" evidence="6">
    <location>
        <begin position="603"/>
        <end position="624"/>
    </location>
</feature>
<evidence type="ECO:0000256" key="4">
    <source>
        <dbReference type="ARBA" id="ARBA00023136"/>
    </source>
</evidence>
<dbReference type="PANTHER" id="PTHR43077">
    <property type="entry name" value="TRANSPORT PERMEASE YVFS-RELATED"/>
    <property type="match status" value="1"/>
</dbReference>
<feature type="compositionally biased region" description="Basic and acidic residues" evidence="5">
    <location>
        <begin position="313"/>
        <end position="324"/>
    </location>
</feature>
<feature type="transmembrane region" description="Helical" evidence="6">
    <location>
        <begin position="545"/>
        <end position="569"/>
    </location>
</feature>
<feature type="domain" description="ABC-2 type transporter transmembrane" evidence="7">
    <location>
        <begin position="490"/>
        <end position="680"/>
    </location>
</feature>
<protein>
    <submittedName>
        <fullName evidence="8">Putative membrane protein</fullName>
    </submittedName>
</protein>
<dbReference type="NCBIfam" id="TIGR03061">
    <property type="entry name" value="pip_yhgE_Nterm"/>
    <property type="match status" value="1"/>
</dbReference>
<keyword evidence="3 6" id="KW-1133">Transmembrane helix</keyword>
<feature type="compositionally biased region" description="Polar residues" evidence="5">
    <location>
        <begin position="238"/>
        <end position="249"/>
    </location>
</feature>
<dbReference type="NCBIfam" id="TIGR03062">
    <property type="entry name" value="pip_yhgE_Cterm"/>
    <property type="match status" value="1"/>
</dbReference>
<feature type="domain" description="ABC-2 type transporter transmembrane" evidence="7">
    <location>
        <begin position="37"/>
        <end position="136"/>
    </location>
</feature>
<dbReference type="Proteomes" id="UP000240542">
    <property type="component" value="Unassembled WGS sequence"/>
</dbReference>
<keyword evidence="4 6" id="KW-0472">Membrane</keyword>
<reference evidence="8 9" key="1">
    <citation type="submission" date="2018-03" db="EMBL/GenBank/DDBJ databases">
        <title>Genomic Encyclopedia of Archaeal and Bacterial Type Strains, Phase II (KMG-II): from individual species to whole genera.</title>
        <authorList>
            <person name="Goeker M."/>
        </authorList>
    </citation>
    <scope>NUCLEOTIDE SEQUENCE [LARGE SCALE GENOMIC DNA]</scope>
    <source>
        <strain evidence="8 9">DSM 45312</strain>
    </source>
</reference>
<dbReference type="InterPro" id="IPR017500">
    <property type="entry name" value="Phage_infect_YhgE_N"/>
</dbReference>